<dbReference type="NCBIfam" id="NF033788">
    <property type="entry name" value="HTH_metalloreg"/>
    <property type="match status" value="1"/>
</dbReference>
<keyword evidence="2" id="KW-0238">DNA-binding</keyword>
<dbReference type="GO" id="GO:0003677">
    <property type="term" value="F:DNA binding"/>
    <property type="evidence" value="ECO:0007669"/>
    <property type="project" value="UniProtKB-KW"/>
</dbReference>
<dbReference type="Pfam" id="PF12840">
    <property type="entry name" value="HTH_20"/>
    <property type="match status" value="1"/>
</dbReference>
<dbReference type="GO" id="GO:0032791">
    <property type="term" value="F:lead ion binding"/>
    <property type="evidence" value="ECO:0007669"/>
    <property type="project" value="TreeGrafter"/>
</dbReference>
<gene>
    <name evidence="2" type="ORF">F4695_001177</name>
</gene>
<protein>
    <submittedName>
        <fullName evidence="2">DNA-binding transcriptional ArsR family regulator</fullName>
    </submittedName>
</protein>
<dbReference type="SMART" id="SM00418">
    <property type="entry name" value="HTH_ARSR"/>
    <property type="match status" value="1"/>
</dbReference>
<dbReference type="InterPro" id="IPR036390">
    <property type="entry name" value="WH_DNA-bd_sf"/>
</dbReference>
<dbReference type="InterPro" id="IPR036388">
    <property type="entry name" value="WH-like_DNA-bd_sf"/>
</dbReference>
<dbReference type="InterPro" id="IPR052543">
    <property type="entry name" value="HTH_Metal-responsive_Reg"/>
</dbReference>
<feature type="domain" description="HTH arsR-type" evidence="1">
    <location>
        <begin position="2"/>
        <end position="97"/>
    </location>
</feature>
<evidence type="ECO:0000313" key="3">
    <source>
        <dbReference type="Proteomes" id="UP000585437"/>
    </source>
</evidence>
<dbReference type="GO" id="GO:0097063">
    <property type="term" value="F:cadmium ion sensor activity"/>
    <property type="evidence" value="ECO:0007669"/>
    <property type="project" value="TreeGrafter"/>
</dbReference>
<dbReference type="PANTHER" id="PTHR39168:SF1">
    <property type="entry name" value="TRANSCRIPTIONAL REGULATORY PROTEIN"/>
    <property type="match status" value="1"/>
</dbReference>
<dbReference type="PANTHER" id="PTHR39168">
    <property type="entry name" value="TRANSCRIPTIONAL REGULATOR-RELATED"/>
    <property type="match status" value="1"/>
</dbReference>
<dbReference type="EMBL" id="JACHBU010000002">
    <property type="protein sequence ID" value="MBB6507845.1"/>
    <property type="molecule type" value="Genomic_DNA"/>
</dbReference>
<accession>A0A7X0MS47</accession>
<proteinExistence type="predicted"/>
<evidence type="ECO:0000313" key="2">
    <source>
        <dbReference type="EMBL" id="MBB6507845.1"/>
    </source>
</evidence>
<comment type="caution">
    <text evidence="2">The sequence shown here is derived from an EMBL/GenBank/DDBJ whole genome shotgun (WGS) entry which is preliminary data.</text>
</comment>
<dbReference type="RefSeq" id="WP_184654123.1">
    <property type="nucleotide sequence ID" value="NZ_JACHBU010000002.1"/>
</dbReference>
<dbReference type="Gene3D" id="1.10.10.10">
    <property type="entry name" value="Winged helix-like DNA-binding domain superfamily/Winged helix DNA-binding domain"/>
    <property type="match status" value="1"/>
</dbReference>
<name>A0A7X0MS47_9HYPH</name>
<dbReference type="SUPFAM" id="SSF46785">
    <property type="entry name" value="Winged helix' DNA-binding domain"/>
    <property type="match status" value="1"/>
</dbReference>
<sequence length="262" mass="28209">MPNMVSGNTIAEVASLIGDAARANMLSALMGGQALTAGELARHAGVTAQTTSGHLGKLAQARLIEVEKQGRHRYYRLASPEVAHAIHALMAVAADGPKRHHPVGPKDEALRLARTCYDHMAGRLAIALADSLTGNGYLLLGDGAGLITDEGRRFFCDFGIDLDQLTRSKRPLCRTCLDWSERRPHLAGQMGAALLDRALAVGWIGRREETRALRITRAGEIGFAETFRLPSDWRIAPSETLMVRRLPGSSIPAAGTACRSQD</sequence>
<dbReference type="InterPro" id="IPR001845">
    <property type="entry name" value="HTH_ArsR_DNA-bd_dom"/>
</dbReference>
<dbReference type="GO" id="GO:0010288">
    <property type="term" value="P:response to lead ion"/>
    <property type="evidence" value="ECO:0007669"/>
    <property type="project" value="TreeGrafter"/>
</dbReference>
<dbReference type="PROSITE" id="PS50987">
    <property type="entry name" value="HTH_ARSR_2"/>
    <property type="match status" value="1"/>
</dbReference>
<dbReference type="AlphaFoldDB" id="A0A7X0MS47"/>
<dbReference type="CDD" id="cd00090">
    <property type="entry name" value="HTH_ARSR"/>
    <property type="match status" value="1"/>
</dbReference>
<evidence type="ECO:0000259" key="1">
    <source>
        <dbReference type="PROSITE" id="PS50987"/>
    </source>
</evidence>
<reference evidence="2 3" key="1">
    <citation type="submission" date="2020-08" db="EMBL/GenBank/DDBJ databases">
        <title>The Agave Microbiome: Exploring the role of microbial communities in plant adaptations to desert environments.</title>
        <authorList>
            <person name="Partida-Martinez L.P."/>
        </authorList>
    </citation>
    <scope>NUCLEOTIDE SEQUENCE [LARGE SCALE GENOMIC DNA]</scope>
    <source>
        <strain evidence="2 3">AS3.12</strain>
    </source>
</reference>
<organism evidence="2 3">
    <name type="scientific">Rhizobium soli</name>
    <dbReference type="NCBI Taxonomy" id="424798"/>
    <lineage>
        <taxon>Bacteria</taxon>
        <taxon>Pseudomonadati</taxon>
        <taxon>Pseudomonadota</taxon>
        <taxon>Alphaproteobacteria</taxon>
        <taxon>Hyphomicrobiales</taxon>
        <taxon>Rhizobiaceae</taxon>
        <taxon>Rhizobium/Agrobacterium group</taxon>
        <taxon>Rhizobium</taxon>
    </lineage>
</organism>
<dbReference type="GO" id="GO:0003700">
    <property type="term" value="F:DNA-binding transcription factor activity"/>
    <property type="evidence" value="ECO:0007669"/>
    <property type="project" value="InterPro"/>
</dbReference>
<keyword evidence="3" id="KW-1185">Reference proteome</keyword>
<dbReference type="GO" id="GO:0046686">
    <property type="term" value="P:response to cadmium ion"/>
    <property type="evidence" value="ECO:0007669"/>
    <property type="project" value="TreeGrafter"/>
</dbReference>
<dbReference type="InterPro" id="IPR011991">
    <property type="entry name" value="ArsR-like_HTH"/>
</dbReference>
<dbReference type="Proteomes" id="UP000585437">
    <property type="component" value="Unassembled WGS sequence"/>
</dbReference>